<reference evidence="15 16" key="1">
    <citation type="submission" date="2013-09" db="EMBL/GenBank/DDBJ databases">
        <title>Corchorus capsularis genome sequencing.</title>
        <authorList>
            <person name="Alam M."/>
            <person name="Haque M.S."/>
            <person name="Islam M.S."/>
            <person name="Emdad E.M."/>
            <person name="Islam M.M."/>
            <person name="Ahmed B."/>
            <person name="Halim A."/>
            <person name="Hossen Q.M.M."/>
            <person name="Hossain M.Z."/>
            <person name="Ahmed R."/>
            <person name="Khan M.M."/>
            <person name="Islam R."/>
            <person name="Rashid M.M."/>
            <person name="Khan S.A."/>
            <person name="Rahman M.S."/>
            <person name="Alam M."/>
        </authorList>
    </citation>
    <scope>NUCLEOTIDE SEQUENCE [LARGE SCALE GENOMIC DNA]</scope>
    <source>
        <strain evidence="16">cv. CVL-1</strain>
        <tissue evidence="15">Whole seedling</tissue>
    </source>
</reference>
<dbReference type="STRING" id="210143.A0A1R3JFQ0"/>
<dbReference type="GO" id="GO:0016567">
    <property type="term" value="P:protein ubiquitination"/>
    <property type="evidence" value="ECO:0007669"/>
    <property type="project" value="UniProtKB-UniPathway"/>
</dbReference>
<dbReference type="GO" id="GO:0003677">
    <property type="term" value="F:DNA binding"/>
    <property type="evidence" value="ECO:0007669"/>
    <property type="project" value="InterPro"/>
</dbReference>
<dbReference type="Pfam" id="PF14700">
    <property type="entry name" value="RPOL_N"/>
    <property type="match status" value="1"/>
</dbReference>
<evidence type="ECO:0000256" key="12">
    <source>
        <dbReference type="RuleBase" id="RU003805"/>
    </source>
</evidence>
<protein>
    <recommendedName>
        <fullName evidence="12">DNA-directed RNA polymerase</fullName>
        <ecNumber evidence="12">2.7.7.6</ecNumber>
    </recommendedName>
</protein>
<dbReference type="InterPro" id="IPR043502">
    <property type="entry name" value="DNA/RNA_pol_sf"/>
</dbReference>
<evidence type="ECO:0000259" key="14">
    <source>
        <dbReference type="PROSITE" id="PS51698"/>
    </source>
</evidence>
<dbReference type="Pfam" id="PF04564">
    <property type="entry name" value="U-box"/>
    <property type="match status" value="1"/>
</dbReference>
<dbReference type="UniPathway" id="UPA00143"/>
<dbReference type="Gramene" id="OMO93655">
    <property type="protein sequence ID" value="OMO93655"/>
    <property type="gene ID" value="CCACVL1_06413"/>
</dbReference>
<keyword evidence="10 12" id="KW-0804">Transcription</keyword>
<accession>A0A1R3JFQ0</accession>
<dbReference type="GO" id="GO:0034245">
    <property type="term" value="C:mitochondrial DNA-directed RNA polymerase complex"/>
    <property type="evidence" value="ECO:0007669"/>
    <property type="project" value="TreeGrafter"/>
</dbReference>
<feature type="region of interest" description="Disordered" evidence="13">
    <location>
        <begin position="2148"/>
        <end position="2167"/>
    </location>
</feature>
<dbReference type="GO" id="GO:0061630">
    <property type="term" value="F:ubiquitin protein ligase activity"/>
    <property type="evidence" value="ECO:0007669"/>
    <property type="project" value="UniProtKB-EC"/>
</dbReference>
<dbReference type="InterPro" id="IPR029262">
    <property type="entry name" value="RPOL_N"/>
</dbReference>
<name>A0A1R3JFQ0_COCAP</name>
<evidence type="ECO:0000256" key="1">
    <source>
        <dbReference type="ARBA" id="ARBA00000900"/>
    </source>
</evidence>
<evidence type="ECO:0000256" key="5">
    <source>
        <dbReference type="ARBA" id="ARBA00022679"/>
    </source>
</evidence>
<comment type="function">
    <text evidence="12">DNA-dependent RNA polymerase catalyzes the transcription of DNA into RNA using the four ribonucleoside triphosphates as substrates.</text>
</comment>
<dbReference type="SMART" id="SM00185">
    <property type="entry name" value="ARM"/>
    <property type="match status" value="6"/>
</dbReference>
<keyword evidence="16" id="KW-1185">Reference proteome</keyword>
<dbReference type="Gene3D" id="1.10.287.260">
    <property type="match status" value="1"/>
</dbReference>
<evidence type="ECO:0000256" key="2">
    <source>
        <dbReference type="ARBA" id="ARBA00004906"/>
    </source>
</evidence>
<evidence type="ECO:0000256" key="7">
    <source>
        <dbReference type="ARBA" id="ARBA00022737"/>
    </source>
</evidence>
<evidence type="ECO:0000256" key="11">
    <source>
        <dbReference type="ARBA" id="ARBA00048552"/>
    </source>
</evidence>
<dbReference type="Gene3D" id="1.25.10.10">
    <property type="entry name" value="Leucine-rich Repeat Variant"/>
    <property type="match status" value="3"/>
</dbReference>
<dbReference type="GO" id="GO:0003899">
    <property type="term" value="F:DNA-directed RNA polymerase activity"/>
    <property type="evidence" value="ECO:0007669"/>
    <property type="project" value="UniProtKB-EC"/>
</dbReference>
<dbReference type="PROSITE" id="PS51698">
    <property type="entry name" value="U_BOX"/>
    <property type="match status" value="1"/>
</dbReference>
<proteinExistence type="inferred from homology"/>
<dbReference type="Gene3D" id="1.10.1320.10">
    <property type="entry name" value="DNA-directed RNA polymerase, N-terminal domain"/>
    <property type="match status" value="1"/>
</dbReference>
<dbReference type="PANTHER" id="PTHR10102:SF26">
    <property type="entry name" value="DNA-DIRECTED RNA POLYMERASE"/>
    <property type="match status" value="1"/>
</dbReference>
<evidence type="ECO:0000256" key="4">
    <source>
        <dbReference type="ARBA" id="ARBA00022478"/>
    </source>
</evidence>
<dbReference type="PROSITE" id="PS00489">
    <property type="entry name" value="RNA_POL_PHAGE_2"/>
    <property type="match status" value="1"/>
</dbReference>
<dbReference type="InterPro" id="IPR000225">
    <property type="entry name" value="Armadillo"/>
</dbReference>
<dbReference type="CDD" id="cd16664">
    <property type="entry name" value="RING-Ubox_PUB"/>
    <property type="match status" value="1"/>
</dbReference>
<dbReference type="FunFam" id="1.10.287.280:FF:000001">
    <property type="entry name" value="DNA-directed RNA polymerase"/>
    <property type="match status" value="1"/>
</dbReference>
<gene>
    <name evidence="15" type="ORF">CCACVL1_06413</name>
</gene>
<comment type="pathway">
    <text evidence="2">Protein modification; protein ubiquitination.</text>
</comment>
<dbReference type="InterPro" id="IPR013083">
    <property type="entry name" value="Znf_RING/FYVE/PHD"/>
</dbReference>
<dbReference type="InterPro" id="IPR046950">
    <property type="entry name" value="DNA-dir_Rpol_C_phage-type"/>
</dbReference>
<comment type="catalytic activity">
    <reaction evidence="11 12">
        <text>RNA(n) + a ribonucleoside 5'-triphosphate = RNA(n+1) + diphosphate</text>
        <dbReference type="Rhea" id="RHEA:21248"/>
        <dbReference type="Rhea" id="RHEA-COMP:14527"/>
        <dbReference type="Rhea" id="RHEA-COMP:17342"/>
        <dbReference type="ChEBI" id="CHEBI:33019"/>
        <dbReference type="ChEBI" id="CHEBI:61557"/>
        <dbReference type="ChEBI" id="CHEBI:140395"/>
        <dbReference type="EC" id="2.7.7.6"/>
    </reaction>
</comment>
<dbReference type="InterPro" id="IPR032801">
    <property type="entry name" value="PXL2A/B/C"/>
</dbReference>
<dbReference type="InterPro" id="IPR002092">
    <property type="entry name" value="DNA-dir_Rpol_phage-type"/>
</dbReference>
<dbReference type="Pfam" id="PF00514">
    <property type="entry name" value="Arm"/>
    <property type="match status" value="1"/>
</dbReference>
<dbReference type="InterPro" id="IPR011989">
    <property type="entry name" value="ARM-like"/>
</dbReference>
<evidence type="ECO:0000256" key="8">
    <source>
        <dbReference type="ARBA" id="ARBA00022786"/>
    </source>
</evidence>
<dbReference type="Pfam" id="PF00940">
    <property type="entry name" value="RNA_pol"/>
    <property type="match status" value="1"/>
</dbReference>
<evidence type="ECO:0000313" key="15">
    <source>
        <dbReference type="EMBL" id="OMO93655.1"/>
    </source>
</evidence>
<evidence type="ECO:0000256" key="9">
    <source>
        <dbReference type="ARBA" id="ARBA00022946"/>
    </source>
</evidence>
<evidence type="ECO:0000256" key="13">
    <source>
        <dbReference type="SAM" id="MobiDB-lite"/>
    </source>
</evidence>
<dbReference type="SUPFAM" id="SSF56672">
    <property type="entry name" value="DNA/RNA polymerases"/>
    <property type="match status" value="1"/>
</dbReference>
<comment type="caution">
    <text evidence="15">The sequence shown here is derived from an EMBL/GenBank/DDBJ whole genome shotgun (WGS) entry which is preliminary data.</text>
</comment>
<dbReference type="Proteomes" id="UP000188268">
    <property type="component" value="Unassembled WGS sequence"/>
</dbReference>
<comment type="catalytic activity">
    <reaction evidence="1">
        <text>S-ubiquitinyl-[E2 ubiquitin-conjugating enzyme]-L-cysteine + [acceptor protein]-L-lysine = [E2 ubiquitin-conjugating enzyme]-L-cysteine + N(6)-ubiquitinyl-[acceptor protein]-L-lysine.</text>
        <dbReference type="EC" id="2.3.2.27"/>
    </reaction>
</comment>
<dbReference type="FunFam" id="1.10.1320.10:FF:000001">
    <property type="entry name" value="DNA-directed RNA polymerase"/>
    <property type="match status" value="1"/>
</dbReference>
<dbReference type="SUPFAM" id="SSF48371">
    <property type="entry name" value="ARM repeat"/>
    <property type="match status" value="2"/>
</dbReference>
<sequence length="2481" mass="278317">MWRSLVKQASNRKKFKFASEPCAGSLSSCSSSGFSQGSVFSNKLSASKARSSGFHRFPVLGFHQYSVFSSQRDDLGRFSLTQSGNPSSFSGKFWDSKTYATSAEAVISTEEDLSGSEEINELIEAMGKELSLNQPKITVGGMTVAKYNMLKKRQIKIETEAWENAAKEYQELLMDMCEHKLAPTLPYIKSLFLGWFEPFKDAIAAEQELCKESSRTSHRLYFNDLSADMMAVVTMHKLMGLLMTSSAGTGGVRVVQAACQIGEAIENEARIQRFLEKTKGKTTVKEPDTESEIGTNEQDKQVKDQEKLRRKVNQLIKKQKVRQVRFLVKGHDTEKPWGQEAHVKVGCRLLQLLIENAYIQPPVDQLGDAPPDIRPAFVHDLKTIAKDGNKGSRRYGVIECDPLVRKGLEKTAGHMVIPYMPMLVPPQNWTGYDRGAYFCLPSYVMRTHGARQQRETIKRTPRKQLEPIFEALDTLGNTKWRINKRVLGVVDRLWASGGRIADLVDREDVPIPEKPDTEDEAEIRKWKWKVKNAKKENNERHAQRCDVELKLAVARKMRDEEGFYYPHSLDFRGRAYPMHPYLNHLGSDLCRGILEFAEGRPLGKSGLRWLKIHLANLYAGGVDKLSYEGRVAFTENHLDDIFDSADRPLEGRRWWLNAEDPLQCLAACINLSEALRSSSPENTISHMPVHQDGSCNGLQHYAALGRDKLGAAAVNLVAGEKPADVYSGIAARVLDIMKSDAEKDPATHPNSLCARLLINQVDRKLVKQTVMTSVYGVTYIGARDQIKRRLKERCAIADDTQLFTAACYAAKTTLTAMGEMFQAARSIMNWLGECAKVIVSENQPVHWVTPLGLPVVQPYRQLGRHLVKTSLQVLTLQRETNKVMVKRQRTAFPPNFVHSLDGSHMMMTAVACKKAGLNFAGVHDSYWTHACDVDEMNRILREKFVELYEAPVLENLLENFQKSFPSLKFPPLPERGDFDLREVLESASDGFEARHFCVSCIELVEEGMQSEMEASNEASDHQSFSEYMRAAYHSRTGSLEAAAALIWMSIDNKSFACPFESLVEAISEITESITCVEIEQEKFIEIGCYLYRICPAIRELQQTENNPKNVNEILQALSQNINLSKDLVAKCHKGKNPPVSDTELRSIIVQLEGAINDIGECLCLIPSATFEGEEYAEKVVRSLSDEMQNFHFEAKQTQVKQPKELVPQMSFSSEQQKQEQRSMESDLYATDDVEISISTDNSQVLSMPRLVDFLNFTTSQGSKWKQDNINNSMKKLPQVAQYIEPLYDTFFCPLTKQIMDDPVTIESGVTYERMAITEWFGTFNDEEDVICPTTGKKLKSRVLNTNVALKTTIEEWKDRNEAARIKVARAALSLASSDSMILEAIRDLQQICRRKQYNKVQVLSVGIVPLLVKLFGYKERDVRCAALELLRQLAEEDDEGKEIISKVMDISALVELFSSSHQQVRHASLLILLELSKSQALGEKIGSATGTILMLIRIKYNRHVDSFASQIADEILQNLERCPDNIKRMAEYGFLEPLLYHLTEGSEEVQMEMASYLGEIILGHDSKTYVAERASPCLITMVQSGNTIIRKAAFKALAQISSYHPNGRILVEAGIVPIMAEEMFSRRIYDEPMNSKKEAAAILANILESGVECENTQVNTHGHKLSSDYVVYNIIYMLKNSTPDELNINLIRILLCLMKSPKSMERIVSVVNESEASYTLIELINYPHEQLGVAAIKLLIALAPHVGNTLAERLCKTRGQPENLIEGWSETNHITEKQAVSAKFLAKLPNQNLTLNLALLNRNVVPTILQKISLIQRSGTRSGRHASVYLEGLVGILVRFTTTMYEPQILFLARTHNFTAVFTELLTKTSSDEVQRLSAIGLENLSLESINLSQAQPPQLKTTKFKKMFSLPKLLSSSSSKRRNLPTMCPVHRGACSSQNTFCLIDANAVERLLACLDHENDEVVEASLSAISTLLDDKVDVDKSVSLLSEVNAVQHILNVVKEHRQEGLWQKSFWMLEKFLVKGGNSATDISQDRLLPASLNTMASFSVEDFVGNGVLKGLLPKLLEEGWDDVPTLKIMNSEDMDDALEIRTYLHDRALMQYGDKLEASGKCLPELLNLSTEDLSSQFGMKRGHIARFTDRTTACADPLPKSYGPPARKTGTPSRNNSIYKNFASVNSNKMQVPAKSFGRSSTNNGKSLEESLASFKIKDGYVFKGIVAAGPPVPRACGCVQPPPVVENVASYSAIDSISVQKLTPEYKIGMERLVKSKTPPMKASELWRDKPAVLLCIRRPGCIMCRAEAHQLYTKKPIFDALGIQIFAVLHEHIESEVKDFWPRYWGGTVIYDRTMGFFKALGGGKLLKDKFLSGFLFNPRALANYKRAKAMGIEQNFRGEGEIKGGLFIVGQGRTGIAYQFIERNFGDWAPVAEVIEICARLQVIVVNSLSPNCSIADPYYNHLFFNLIQNQQQEQGVSSKSPHEYE</sequence>
<dbReference type="Gene3D" id="1.10.287.280">
    <property type="match status" value="1"/>
</dbReference>
<dbReference type="GO" id="GO:0006390">
    <property type="term" value="P:mitochondrial transcription"/>
    <property type="evidence" value="ECO:0007669"/>
    <property type="project" value="TreeGrafter"/>
</dbReference>
<evidence type="ECO:0000256" key="3">
    <source>
        <dbReference type="ARBA" id="ARBA00009493"/>
    </source>
</evidence>
<evidence type="ECO:0000256" key="10">
    <source>
        <dbReference type="ARBA" id="ARBA00023163"/>
    </source>
</evidence>
<dbReference type="OrthoDB" id="276422at2759"/>
<organism evidence="15 16">
    <name type="scientific">Corchorus capsularis</name>
    <name type="common">Jute</name>
    <dbReference type="NCBI Taxonomy" id="210143"/>
    <lineage>
        <taxon>Eukaryota</taxon>
        <taxon>Viridiplantae</taxon>
        <taxon>Streptophyta</taxon>
        <taxon>Embryophyta</taxon>
        <taxon>Tracheophyta</taxon>
        <taxon>Spermatophyta</taxon>
        <taxon>Magnoliopsida</taxon>
        <taxon>eudicotyledons</taxon>
        <taxon>Gunneridae</taxon>
        <taxon>Pentapetalae</taxon>
        <taxon>rosids</taxon>
        <taxon>malvids</taxon>
        <taxon>Malvales</taxon>
        <taxon>Malvaceae</taxon>
        <taxon>Grewioideae</taxon>
        <taxon>Apeibeae</taxon>
        <taxon>Corchorus</taxon>
    </lineage>
</organism>
<dbReference type="FunFam" id="1.10.287.260:FF:000001">
    <property type="entry name" value="DNA-directed RNA polymerase"/>
    <property type="match status" value="1"/>
</dbReference>
<feature type="region of interest" description="Disordered" evidence="13">
    <location>
        <begin position="281"/>
        <end position="305"/>
    </location>
</feature>
<dbReference type="InterPro" id="IPR045210">
    <property type="entry name" value="RING-Ubox_PUB"/>
</dbReference>
<keyword evidence="5 12" id="KW-0808">Transferase</keyword>
<dbReference type="PROSITE" id="PS00900">
    <property type="entry name" value="RNA_POL_PHAGE_1"/>
    <property type="match status" value="1"/>
</dbReference>
<dbReference type="PANTHER" id="PTHR10102">
    <property type="entry name" value="DNA-DIRECTED RNA POLYMERASE, MITOCHONDRIAL"/>
    <property type="match status" value="1"/>
</dbReference>
<dbReference type="InterPro" id="IPR016024">
    <property type="entry name" value="ARM-type_fold"/>
</dbReference>
<dbReference type="Gene3D" id="1.10.150.20">
    <property type="entry name" value="5' to 3' exonuclease, C-terminal subdomain"/>
    <property type="match status" value="1"/>
</dbReference>
<dbReference type="Gene3D" id="3.30.40.10">
    <property type="entry name" value="Zinc/RING finger domain, C3HC4 (zinc finger)"/>
    <property type="match status" value="1"/>
</dbReference>
<dbReference type="SMART" id="SM01311">
    <property type="entry name" value="RPOL_N"/>
    <property type="match status" value="1"/>
</dbReference>
<keyword evidence="8" id="KW-0833">Ubl conjugation pathway</keyword>
<keyword evidence="7" id="KW-0677">Repeat</keyword>
<feature type="domain" description="U-box" evidence="14">
    <location>
        <begin position="1285"/>
        <end position="1363"/>
    </location>
</feature>
<keyword evidence="4 12" id="KW-0240">DNA-directed RNA polymerase</keyword>
<keyword evidence="9" id="KW-0809">Transit peptide</keyword>
<dbReference type="SMART" id="SM00504">
    <property type="entry name" value="Ubox"/>
    <property type="match status" value="1"/>
</dbReference>
<dbReference type="FunFam" id="1.10.150.20:FF:000027">
    <property type="entry name" value="DNA-directed RNA polymerase"/>
    <property type="match status" value="1"/>
</dbReference>
<comment type="similarity">
    <text evidence="3 12">Belongs to the phage and mitochondrial RNA polymerase family.</text>
</comment>
<dbReference type="InterPro" id="IPR003613">
    <property type="entry name" value="Ubox_domain"/>
</dbReference>
<dbReference type="OMA" id="ENTISHM"/>
<dbReference type="EC" id="2.7.7.6" evidence="12"/>
<evidence type="ECO:0000256" key="6">
    <source>
        <dbReference type="ARBA" id="ARBA00022695"/>
    </source>
</evidence>
<dbReference type="InterPro" id="IPR037159">
    <property type="entry name" value="RNA_POL_N_sf"/>
</dbReference>
<dbReference type="EMBL" id="AWWV01008063">
    <property type="protein sequence ID" value="OMO93655.1"/>
    <property type="molecule type" value="Genomic_DNA"/>
</dbReference>
<keyword evidence="6 12" id="KW-0548">Nucleotidyltransferase</keyword>
<evidence type="ECO:0000313" key="16">
    <source>
        <dbReference type="Proteomes" id="UP000188268"/>
    </source>
</evidence>
<dbReference type="SUPFAM" id="SSF57850">
    <property type="entry name" value="RING/U-box"/>
    <property type="match status" value="1"/>
</dbReference>
<dbReference type="Pfam" id="PF13911">
    <property type="entry name" value="AhpC-TSA_2"/>
    <property type="match status" value="1"/>
</dbReference>
<dbReference type="InterPro" id="IPR024075">
    <property type="entry name" value="DNA-dir_RNA_pol_helix_hairp_sf"/>
</dbReference>